<dbReference type="RefSeq" id="WP_255901216.1">
    <property type="nucleotide sequence ID" value="NZ_JAFMZO010000002.1"/>
</dbReference>
<reference evidence="2" key="1">
    <citation type="journal article" date="2019" name="Int. J. Syst. Evol. Microbiol.">
        <title>The Global Catalogue of Microorganisms (GCM) 10K type strain sequencing project: providing services to taxonomists for standard genome sequencing and annotation.</title>
        <authorList>
            <consortium name="The Broad Institute Genomics Platform"/>
            <consortium name="The Broad Institute Genome Sequencing Center for Infectious Disease"/>
            <person name="Wu L."/>
            <person name="Ma J."/>
        </authorList>
    </citation>
    <scope>NUCLEOTIDE SEQUENCE [LARGE SCALE GENOMIC DNA]</scope>
    <source>
        <strain evidence="2">KCTC 42217</strain>
    </source>
</reference>
<organism evidence="1 2">
    <name type="scientific">Paradesertivirga mongoliensis</name>
    <dbReference type="NCBI Taxonomy" id="2100740"/>
    <lineage>
        <taxon>Bacteria</taxon>
        <taxon>Pseudomonadati</taxon>
        <taxon>Bacteroidota</taxon>
        <taxon>Sphingobacteriia</taxon>
        <taxon>Sphingobacteriales</taxon>
        <taxon>Sphingobacteriaceae</taxon>
        <taxon>Paradesertivirga</taxon>
    </lineage>
</organism>
<proteinExistence type="predicted"/>
<sequence length="155" mass="17772">MDEQTIIPRDDSGKVYIQNNTMVWEVDSKSMLEINIPAICIIGEYTTMHAVFRNDWFIVFVLNAEETFQISAYANGMQEVLQQLSQLLKAEIKPKLGSATNFKSNVVWPAEISGQELYRLQIIESKTWFDRFRARLGFGDPVELVFSDSVKESLV</sequence>
<name>A0ABW4ZN07_9SPHI</name>
<evidence type="ECO:0000313" key="2">
    <source>
        <dbReference type="Proteomes" id="UP001597387"/>
    </source>
</evidence>
<protein>
    <submittedName>
        <fullName evidence="1">Uncharacterized protein</fullName>
    </submittedName>
</protein>
<comment type="caution">
    <text evidence="1">The sequence shown here is derived from an EMBL/GenBank/DDBJ whole genome shotgun (WGS) entry which is preliminary data.</text>
</comment>
<dbReference type="Proteomes" id="UP001597387">
    <property type="component" value="Unassembled WGS sequence"/>
</dbReference>
<evidence type="ECO:0000313" key="1">
    <source>
        <dbReference type="EMBL" id="MFD2163232.1"/>
    </source>
</evidence>
<keyword evidence="2" id="KW-1185">Reference proteome</keyword>
<gene>
    <name evidence="1" type="ORF">ACFSJU_12575</name>
</gene>
<dbReference type="EMBL" id="JBHUHZ010000002">
    <property type="protein sequence ID" value="MFD2163232.1"/>
    <property type="molecule type" value="Genomic_DNA"/>
</dbReference>
<accession>A0ABW4ZN07</accession>